<dbReference type="AlphaFoldDB" id="A0A399FB65"/>
<dbReference type="EMBL" id="QWLB01000011">
    <property type="protein sequence ID" value="RIH92945.1"/>
    <property type="molecule type" value="Genomic_DNA"/>
</dbReference>
<keyword evidence="1" id="KW-0472">Membrane</keyword>
<name>A0A399FB65_9DEIN</name>
<dbReference type="OrthoDB" id="27419at2"/>
<evidence type="ECO:0000313" key="2">
    <source>
        <dbReference type="EMBL" id="RIH92945.1"/>
    </source>
</evidence>
<protein>
    <recommendedName>
        <fullName evidence="4">Lipopolysaccharide assembly protein A domain-containing protein</fullName>
    </recommendedName>
</protein>
<keyword evidence="1" id="KW-0812">Transmembrane</keyword>
<feature type="transmembrane region" description="Helical" evidence="1">
    <location>
        <begin position="40"/>
        <end position="65"/>
    </location>
</feature>
<comment type="caution">
    <text evidence="2">The sequence shown here is derived from an EMBL/GenBank/DDBJ whole genome shotgun (WGS) entry which is preliminary data.</text>
</comment>
<sequence length="105" mass="11538">MAILNGLAFLITLAVGVVVWAMYTFEPGLLLGTPWGRVHVALLLAGAFLLGGAMMGMYVLAGWVTCRTRLSRYGRELRQARGELDRLKKQQIQEVPVIPDRAEPG</sequence>
<evidence type="ECO:0008006" key="4">
    <source>
        <dbReference type="Google" id="ProtNLM"/>
    </source>
</evidence>
<evidence type="ECO:0000256" key="1">
    <source>
        <dbReference type="SAM" id="Phobius"/>
    </source>
</evidence>
<keyword evidence="3" id="KW-1185">Reference proteome</keyword>
<feature type="transmembrane region" description="Helical" evidence="1">
    <location>
        <begin position="7"/>
        <end position="25"/>
    </location>
</feature>
<reference evidence="2 3" key="1">
    <citation type="submission" date="2018-08" db="EMBL/GenBank/DDBJ databases">
        <title>Meiothermus granaticius genome AF-68 sequencing project.</title>
        <authorList>
            <person name="Da Costa M.S."/>
            <person name="Albuquerque L."/>
            <person name="Raposo P."/>
            <person name="Froufe H.J.C."/>
            <person name="Barroso C.S."/>
            <person name="Egas C."/>
        </authorList>
    </citation>
    <scope>NUCLEOTIDE SEQUENCE [LARGE SCALE GENOMIC DNA]</scope>
    <source>
        <strain evidence="2 3">AF-68</strain>
    </source>
</reference>
<organism evidence="2 3">
    <name type="scientific">Meiothermus granaticius NBRC 107808</name>
    <dbReference type="NCBI Taxonomy" id="1227551"/>
    <lineage>
        <taxon>Bacteria</taxon>
        <taxon>Thermotogati</taxon>
        <taxon>Deinococcota</taxon>
        <taxon>Deinococci</taxon>
        <taxon>Thermales</taxon>
        <taxon>Thermaceae</taxon>
        <taxon>Meiothermus</taxon>
    </lineage>
</organism>
<accession>A0A399FB65</accession>
<proteinExistence type="predicted"/>
<evidence type="ECO:0000313" key="3">
    <source>
        <dbReference type="Proteomes" id="UP000266178"/>
    </source>
</evidence>
<dbReference type="Proteomes" id="UP000266178">
    <property type="component" value="Unassembled WGS sequence"/>
</dbReference>
<gene>
    <name evidence="2" type="ORF">Mgrana_01068</name>
</gene>
<keyword evidence="1" id="KW-1133">Transmembrane helix</keyword>
<dbReference type="RefSeq" id="WP_119356578.1">
    <property type="nucleotide sequence ID" value="NZ_BJXM01000003.1"/>
</dbReference>